<accession>A0A351M5Q5</accession>
<dbReference type="EMBL" id="DPVG01000346">
    <property type="protein sequence ID" value="HCK24991.1"/>
    <property type="molecule type" value="Genomic_DNA"/>
</dbReference>
<comment type="caution">
    <text evidence="1">The sequence shown here is derived from an EMBL/GenBank/DDBJ whole genome shotgun (WGS) entry which is preliminary data.</text>
</comment>
<reference evidence="1 2" key="1">
    <citation type="journal article" date="2018" name="Nat. Biotechnol.">
        <title>A standardized bacterial taxonomy based on genome phylogeny substantially revises the tree of life.</title>
        <authorList>
            <person name="Parks D.H."/>
            <person name="Chuvochina M."/>
            <person name="Waite D.W."/>
            <person name="Rinke C."/>
            <person name="Skarshewski A."/>
            <person name="Chaumeil P.A."/>
            <person name="Hugenholtz P."/>
        </authorList>
    </citation>
    <scope>NUCLEOTIDE SEQUENCE [LARGE SCALE GENOMIC DNA]</scope>
    <source>
        <strain evidence="1">UBA9667</strain>
    </source>
</reference>
<dbReference type="RefSeq" id="WP_027318366.1">
    <property type="nucleotide sequence ID" value="NZ_JAJUIH010000005.1"/>
</dbReference>
<protein>
    <submittedName>
        <fullName evidence="1">Uncharacterized protein</fullName>
    </submittedName>
</protein>
<name>A0A351M5Q5_9BACE</name>
<sequence length="114" mass="13337">MRATLFKKVLLPFFLLTLFTVYQASISMFTHVHYVNGVMITHSHPFDGKHKHTKSELVVIDRLSHAVTLENHITYDFKPFFRVLFSLEQERLLAHVSQSFFQIPSFRAPPFCVL</sequence>
<gene>
    <name evidence="1" type="ORF">DHW31_09475</name>
</gene>
<dbReference type="Proteomes" id="UP000263098">
    <property type="component" value="Unassembled WGS sequence"/>
</dbReference>
<evidence type="ECO:0000313" key="1">
    <source>
        <dbReference type="EMBL" id="HCK24991.1"/>
    </source>
</evidence>
<proteinExistence type="predicted"/>
<organism evidence="1 2">
    <name type="scientific">Bacteroides graminisolvens</name>
    <dbReference type="NCBI Taxonomy" id="477666"/>
    <lineage>
        <taxon>Bacteria</taxon>
        <taxon>Pseudomonadati</taxon>
        <taxon>Bacteroidota</taxon>
        <taxon>Bacteroidia</taxon>
        <taxon>Bacteroidales</taxon>
        <taxon>Bacteroidaceae</taxon>
        <taxon>Bacteroides</taxon>
    </lineage>
</organism>
<evidence type="ECO:0000313" key="2">
    <source>
        <dbReference type="Proteomes" id="UP000263098"/>
    </source>
</evidence>
<dbReference type="AlphaFoldDB" id="A0A351M5Q5"/>